<proteinExistence type="predicted"/>
<accession>A0A146KJM8</accession>
<gene>
    <name evidence="1" type="ORF">TPC1_11532</name>
</gene>
<organism evidence="1">
    <name type="scientific">Trepomonas sp. PC1</name>
    <dbReference type="NCBI Taxonomy" id="1076344"/>
    <lineage>
        <taxon>Eukaryota</taxon>
        <taxon>Metamonada</taxon>
        <taxon>Diplomonadida</taxon>
        <taxon>Hexamitidae</taxon>
        <taxon>Hexamitinae</taxon>
        <taxon>Trepomonas</taxon>
    </lineage>
</organism>
<reference evidence="1" key="1">
    <citation type="submission" date="2015-07" db="EMBL/GenBank/DDBJ databases">
        <title>Adaptation to a free-living lifestyle via gene acquisitions in the diplomonad Trepomonas sp. PC1.</title>
        <authorList>
            <person name="Xu F."/>
            <person name="Jerlstrom-Hultqvist J."/>
            <person name="Kolisko M."/>
            <person name="Simpson A.G.B."/>
            <person name="Roger A.J."/>
            <person name="Svard S.G."/>
            <person name="Andersson J.O."/>
        </authorList>
    </citation>
    <scope>NUCLEOTIDE SEQUENCE</scope>
    <source>
        <strain evidence="1">PC1</strain>
    </source>
</reference>
<sequence>EILKRVQEDNLLNEHLPQIRTVKQQFQQKITIDALIPLFRQLNFDKDEISYAYQSLLEDPTQLIGYYKLIKSASELQRLYNLEVTQIQRSIQFIIERLKQQFKCKALCYHIGQIHKSLMLCIQLTNQATQLQNRLTTLPNFDLSVEDSVFQFIIHENPINQKSLIQIMFQTSFCSTQQAQKFVQQWFSEGQALNYTDQALNLMFLCGVEFSEFTLSKSFFSFIHKDTSFSQSVMYDYLQDFSNIIKNEATKNKILQLKKHKFPFFGPRDFPELKIPEQLQSEVKSAKQSPENQLIEKERQMVKTALSQRNQYKGTNIKELDIKQVKLRVEREQEIDTSQVDQLLGIKKDRVKSRGLNKSVIHNKLDESSEMDLEDIELIQMQVTPKLNAIDINKQQVQSSKIDKEKEKPFPELVQPTKHHLTDLQKLLIKQKQKTKQLINKFQDSSSQTTPPRVVKLKIEQKKPTVTKCVQCNFEFQKDQTQQTSFDFEAQIEKEMKIEIENEKLKVQEVQKSNFGVQVQVQVQNSQIQTEKTVSVQNVQAQHTETQTKQNPQVQNTHTLSLNQLSNAHSKRQSSFLNELELDKEPIHEIQGLQQFASNLNESFETPVKANLIRDLAKKKVKQGLHLAKQSVRDVQTIQIAEKAIERHESYSRLSAMSTLNREYDYVIAVEEDGKEVYYVIDYDGQSSLSSRM</sequence>
<protein>
    <submittedName>
        <fullName evidence="1">Uncharacterized protein</fullName>
    </submittedName>
</protein>
<name>A0A146KJM8_9EUKA</name>
<dbReference type="EMBL" id="GDID01001137">
    <property type="protein sequence ID" value="JAP95469.1"/>
    <property type="molecule type" value="Transcribed_RNA"/>
</dbReference>
<evidence type="ECO:0000313" key="1">
    <source>
        <dbReference type="EMBL" id="JAP95469.1"/>
    </source>
</evidence>
<dbReference type="AlphaFoldDB" id="A0A146KJM8"/>
<feature type="non-terminal residue" evidence="1">
    <location>
        <position position="1"/>
    </location>
</feature>